<dbReference type="Gramene" id="PSR94697">
    <property type="protein sequence ID" value="PSR94697"/>
    <property type="gene ID" value="CEY00_Acc25451"/>
</dbReference>
<proteinExistence type="predicted"/>
<feature type="region of interest" description="Disordered" evidence="4">
    <location>
        <begin position="208"/>
        <end position="234"/>
    </location>
</feature>
<feature type="region of interest" description="Disordered" evidence="4">
    <location>
        <begin position="25"/>
        <end position="52"/>
    </location>
</feature>
<dbReference type="InterPro" id="IPR008395">
    <property type="entry name" value="Agenet-like_dom"/>
</dbReference>
<dbReference type="CDD" id="cd20406">
    <property type="entry name" value="Tudor_Agenet_AtDUF_rpt2_4"/>
    <property type="match status" value="1"/>
</dbReference>
<dbReference type="Pfam" id="PF05266">
    <property type="entry name" value="DUF724"/>
    <property type="match status" value="1"/>
</dbReference>
<feature type="compositionally biased region" description="Basic residues" evidence="4">
    <location>
        <begin position="25"/>
        <end position="38"/>
    </location>
</feature>
<sequence>MYAKKEKRIEDLGFQLSVMSWKRKRRSKVGGGKAKAKARGMAGGGGVKQQQPEPFEKGSVVEVGSDKSGWYMATVVGIPWQSWPSLSASMKKKNPKRDKYYVEYKRRGRFRPRREYVHVHLVRPLPPPSSILVTSLELHDVVEASYRDGWWTGVITQVLDRSRFLVSFQNLPHEIEFGLHELRVHREWVDGNWFRRRSQDVSLLNGEMNCPKKRERPPKLLEESPNGSVTGVSPSRIVQQCTGTSTRQTEIPMYVDACNGNADIGSDANQGLPFVKTSPLWETIESMEVFQVMPQKPHFRPLGTYKNGSREGLAIGCMVTFSSIITKTSEVQFDDPRSTIEDILGTLLDLEAHGFDVKMVRDRLTSLLLIKDWQEHLQDQSKELESQIMVHGREKTRSDEEIDAIDKQIKELQEKRALAISTKVIKDSQIASLQSDVCIINKAIESTKLDFQELAAAPWYVA</sequence>
<keyword evidence="2" id="KW-0341">Growth regulation</keyword>
<keyword evidence="1" id="KW-0813">Transport</keyword>
<evidence type="ECO:0000256" key="3">
    <source>
        <dbReference type="SAM" id="Coils"/>
    </source>
</evidence>
<evidence type="ECO:0000256" key="2">
    <source>
        <dbReference type="ARBA" id="ARBA00022604"/>
    </source>
</evidence>
<dbReference type="InterPro" id="IPR007930">
    <property type="entry name" value="DUF724"/>
</dbReference>
<feature type="domain" description="Agenet" evidence="5">
    <location>
        <begin position="134"/>
        <end position="190"/>
    </location>
</feature>
<protein>
    <submittedName>
        <fullName evidence="6">DUF724 domain-containing protein</fullName>
    </submittedName>
</protein>
<dbReference type="PANTHER" id="PTHR31917:SF153">
    <property type="entry name" value="DUF724 DOMAIN-CONTAINING PROTEIN 3-RELATED"/>
    <property type="match status" value="1"/>
</dbReference>
<feature type="coiled-coil region" evidence="3">
    <location>
        <begin position="395"/>
        <end position="422"/>
    </location>
</feature>
<dbReference type="OrthoDB" id="687110at2759"/>
<dbReference type="InParanoid" id="A0A2R6PNR2"/>
<evidence type="ECO:0000256" key="1">
    <source>
        <dbReference type="ARBA" id="ARBA00022448"/>
    </source>
</evidence>
<dbReference type="InterPro" id="IPR014002">
    <property type="entry name" value="Agenet_dom_plant"/>
</dbReference>
<dbReference type="SMART" id="SM00743">
    <property type="entry name" value="Agenet"/>
    <property type="match status" value="2"/>
</dbReference>
<reference evidence="7" key="2">
    <citation type="journal article" date="2018" name="BMC Genomics">
        <title>A manually annotated Actinidia chinensis var. chinensis (kiwifruit) genome highlights the challenges associated with draft genomes and gene prediction in plants.</title>
        <authorList>
            <person name="Pilkington S.M."/>
            <person name="Crowhurst R."/>
            <person name="Hilario E."/>
            <person name="Nardozza S."/>
            <person name="Fraser L."/>
            <person name="Peng Y."/>
            <person name="Gunaseelan K."/>
            <person name="Simpson R."/>
            <person name="Tahir J."/>
            <person name="Deroles S.C."/>
            <person name="Templeton K."/>
            <person name="Luo Z."/>
            <person name="Davy M."/>
            <person name="Cheng C."/>
            <person name="McNeilage M."/>
            <person name="Scaglione D."/>
            <person name="Liu Y."/>
            <person name="Zhang Q."/>
            <person name="Datson P."/>
            <person name="De Silva N."/>
            <person name="Gardiner S.E."/>
            <person name="Bassett H."/>
            <person name="Chagne D."/>
            <person name="McCallum J."/>
            <person name="Dzierzon H."/>
            <person name="Deng C."/>
            <person name="Wang Y.Y."/>
            <person name="Barron L."/>
            <person name="Manako K."/>
            <person name="Bowen J."/>
            <person name="Foster T.M."/>
            <person name="Erridge Z.A."/>
            <person name="Tiffin H."/>
            <person name="Waite C.N."/>
            <person name="Davies K.M."/>
            <person name="Grierson E.P."/>
            <person name="Laing W.A."/>
            <person name="Kirk R."/>
            <person name="Chen X."/>
            <person name="Wood M."/>
            <person name="Montefiori M."/>
            <person name="Brummell D.A."/>
            <person name="Schwinn K.E."/>
            <person name="Catanach A."/>
            <person name="Fullerton C."/>
            <person name="Li D."/>
            <person name="Meiyalaghan S."/>
            <person name="Nieuwenhuizen N."/>
            <person name="Read N."/>
            <person name="Prakash R."/>
            <person name="Hunter D."/>
            <person name="Zhang H."/>
            <person name="McKenzie M."/>
            <person name="Knabel M."/>
            <person name="Harris A."/>
            <person name="Allan A.C."/>
            <person name="Gleave A."/>
            <person name="Chen A."/>
            <person name="Janssen B.J."/>
            <person name="Plunkett B."/>
            <person name="Ampomah-Dwamena C."/>
            <person name="Voogd C."/>
            <person name="Leif D."/>
            <person name="Lafferty D."/>
            <person name="Souleyre E.J.F."/>
            <person name="Varkonyi-Gasic E."/>
            <person name="Gambi F."/>
            <person name="Hanley J."/>
            <person name="Yao J.L."/>
            <person name="Cheung J."/>
            <person name="David K.M."/>
            <person name="Warren B."/>
            <person name="Marsh K."/>
            <person name="Snowden K.C."/>
            <person name="Lin-Wang K."/>
            <person name="Brian L."/>
            <person name="Martinez-Sanchez M."/>
            <person name="Wang M."/>
            <person name="Ileperuma N."/>
            <person name="Macnee N."/>
            <person name="Campin R."/>
            <person name="McAtee P."/>
            <person name="Drummond R.S.M."/>
            <person name="Espley R.V."/>
            <person name="Ireland H.S."/>
            <person name="Wu R."/>
            <person name="Atkinson R.G."/>
            <person name="Karunairetnam S."/>
            <person name="Bulley S."/>
            <person name="Chunkath S."/>
            <person name="Hanley Z."/>
            <person name="Storey R."/>
            <person name="Thrimawithana A.H."/>
            <person name="Thomson S."/>
            <person name="David C."/>
            <person name="Testolin R."/>
            <person name="Huang H."/>
            <person name="Hellens R.P."/>
            <person name="Schaffer R.J."/>
        </authorList>
    </citation>
    <scope>NUCLEOTIDE SEQUENCE [LARGE SCALE GENOMIC DNA]</scope>
    <source>
        <strain evidence="7">cv. Red5</strain>
    </source>
</reference>
<dbReference type="AlphaFoldDB" id="A0A2R6PNR2"/>
<evidence type="ECO:0000256" key="4">
    <source>
        <dbReference type="SAM" id="MobiDB-lite"/>
    </source>
</evidence>
<accession>A0A2R6PNR2</accession>
<dbReference type="FunCoup" id="A0A2R6PNR2">
    <property type="interactions" value="2454"/>
</dbReference>
<keyword evidence="7" id="KW-1185">Reference proteome</keyword>
<feature type="domain" description="Agenet" evidence="5">
    <location>
        <begin position="53"/>
        <end position="130"/>
    </location>
</feature>
<evidence type="ECO:0000313" key="7">
    <source>
        <dbReference type="Proteomes" id="UP000241394"/>
    </source>
</evidence>
<name>A0A2R6PNR2_ACTCC</name>
<dbReference type="STRING" id="1590841.A0A2R6PNR2"/>
<dbReference type="OMA" id="FRPRREY"/>
<dbReference type="Proteomes" id="UP000241394">
    <property type="component" value="Chromosome LG23"/>
</dbReference>
<reference evidence="6 7" key="1">
    <citation type="submission" date="2017-07" db="EMBL/GenBank/DDBJ databases">
        <title>An improved, manually edited Actinidia chinensis var. chinensis (kiwifruit) genome highlights the challenges associated with draft genomes and gene prediction in plants.</title>
        <authorList>
            <person name="Pilkington S."/>
            <person name="Crowhurst R."/>
            <person name="Hilario E."/>
            <person name="Nardozza S."/>
            <person name="Fraser L."/>
            <person name="Peng Y."/>
            <person name="Gunaseelan K."/>
            <person name="Simpson R."/>
            <person name="Tahir J."/>
            <person name="Deroles S."/>
            <person name="Templeton K."/>
            <person name="Luo Z."/>
            <person name="Davy M."/>
            <person name="Cheng C."/>
            <person name="Mcneilage M."/>
            <person name="Scaglione D."/>
            <person name="Liu Y."/>
            <person name="Zhang Q."/>
            <person name="Datson P."/>
            <person name="De Silva N."/>
            <person name="Gardiner S."/>
            <person name="Bassett H."/>
            <person name="Chagne D."/>
            <person name="Mccallum J."/>
            <person name="Dzierzon H."/>
            <person name="Deng C."/>
            <person name="Wang Y.-Y."/>
            <person name="Barron N."/>
            <person name="Manako K."/>
            <person name="Bowen J."/>
            <person name="Foster T."/>
            <person name="Erridge Z."/>
            <person name="Tiffin H."/>
            <person name="Waite C."/>
            <person name="Davies K."/>
            <person name="Grierson E."/>
            <person name="Laing W."/>
            <person name="Kirk R."/>
            <person name="Chen X."/>
            <person name="Wood M."/>
            <person name="Montefiori M."/>
            <person name="Brummell D."/>
            <person name="Schwinn K."/>
            <person name="Catanach A."/>
            <person name="Fullerton C."/>
            <person name="Li D."/>
            <person name="Meiyalaghan S."/>
            <person name="Nieuwenhuizen N."/>
            <person name="Read N."/>
            <person name="Prakash R."/>
            <person name="Hunter D."/>
            <person name="Zhang H."/>
            <person name="Mckenzie M."/>
            <person name="Knabel M."/>
            <person name="Harris A."/>
            <person name="Allan A."/>
            <person name="Chen A."/>
            <person name="Janssen B."/>
            <person name="Plunkett B."/>
            <person name="Dwamena C."/>
            <person name="Voogd C."/>
            <person name="Leif D."/>
            <person name="Lafferty D."/>
            <person name="Souleyre E."/>
            <person name="Varkonyi-Gasic E."/>
            <person name="Gambi F."/>
            <person name="Hanley J."/>
            <person name="Yao J.-L."/>
            <person name="Cheung J."/>
            <person name="David K."/>
            <person name="Warren B."/>
            <person name="Marsh K."/>
            <person name="Snowden K."/>
            <person name="Lin-Wang K."/>
            <person name="Brian L."/>
            <person name="Martinez-Sanchez M."/>
            <person name="Wang M."/>
            <person name="Ileperuma N."/>
            <person name="Macnee N."/>
            <person name="Campin R."/>
            <person name="Mcatee P."/>
            <person name="Drummond R."/>
            <person name="Espley R."/>
            <person name="Ireland H."/>
            <person name="Wu R."/>
            <person name="Atkinson R."/>
            <person name="Karunairetnam S."/>
            <person name="Bulley S."/>
            <person name="Chunkath S."/>
            <person name="Hanley Z."/>
            <person name="Storey R."/>
            <person name="Thrimawithana A."/>
            <person name="Thomson S."/>
            <person name="David C."/>
            <person name="Testolin R."/>
        </authorList>
    </citation>
    <scope>NUCLEOTIDE SEQUENCE [LARGE SCALE GENOMIC DNA]</scope>
    <source>
        <strain evidence="7">cv. Red5</strain>
        <tissue evidence="6">Young leaf</tissue>
    </source>
</reference>
<dbReference type="EMBL" id="NKQK01000023">
    <property type="protein sequence ID" value="PSR94697.1"/>
    <property type="molecule type" value="Genomic_DNA"/>
</dbReference>
<feature type="compositionally biased region" description="Polar residues" evidence="4">
    <location>
        <begin position="225"/>
        <end position="234"/>
    </location>
</feature>
<gene>
    <name evidence="6" type="ORF">CEY00_Acc25451</name>
</gene>
<evidence type="ECO:0000313" key="6">
    <source>
        <dbReference type="EMBL" id="PSR94697.1"/>
    </source>
</evidence>
<comment type="caution">
    <text evidence="6">The sequence shown here is derived from an EMBL/GenBank/DDBJ whole genome shotgun (WGS) entry which is preliminary data.</text>
</comment>
<organism evidence="6 7">
    <name type="scientific">Actinidia chinensis var. chinensis</name>
    <name type="common">Chinese soft-hair kiwi</name>
    <dbReference type="NCBI Taxonomy" id="1590841"/>
    <lineage>
        <taxon>Eukaryota</taxon>
        <taxon>Viridiplantae</taxon>
        <taxon>Streptophyta</taxon>
        <taxon>Embryophyta</taxon>
        <taxon>Tracheophyta</taxon>
        <taxon>Spermatophyta</taxon>
        <taxon>Magnoliopsida</taxon>
        <taxon>eudicotyledons</taxon>
        <taxon>Gunneridae</taxon>
        <taxon>Pentapetalae</taxon>
        <taxon>asterids</taxon>
        <taxon>Ericales</taxon>
        <taxon>Actinidiaceae</taxon>
        <taxon>Actinidia</taxon>
    </lineage>
</organism>
<dbReference type="Pfam" id="PF05641">
    <property type="entry name" value="Agenet"/>
    <property type="match status" value="1"/>
</dbReference>
<keyword evidence="3" id="KW-0175">Coiled coil</keyword>
<dbReference type="PANTHER" id="PTHR31917">
    <property type="entry name" value="AGENET DOMAIN-CONTAINING PROTEIN-RELATED"/>
    <property type="match status" value="1"/>
</dbReference>
<evidence type="ECO:0000259" key="5">
    <source>
        <dbReference type="SMART" id="SM00743"/>
    </source>
</evidence>